<keyword evidence="2" id="KW-1185">Reference proteome</keyword>
<proteinExistence type="predicted"/>
<comment type="caution">
    <text evidence="1">The sequence shown here is derived from an EMBL/GenBank/DDBJ whole genome shotgun (WGS) entry which is preliminary data.</text>
</comment>
<gene>
    <name evidence="1" type="ORF">ACAOBT_LOCUS30495</name>
</gene>
<dbReference type="Proteomes" id="UP001152888">
    <property type="component" value="Unassembled WGS sequence"/>
</dbReference>
<evidence type="ECO:0000313" key="1">
    <source>
        <dbReference type="EMBL" id="CAH2008904.1"/>
    </source>
</evidence>
<organism evidence="1 2">
    <name type="scientific">Acanthoscelides obtectus</name>
    <name type="common">Bean weevil</name>
    <name type="synonym">Bruchus obtectus</name>
    <dbReference type="NCBI Taxonomy" id="200917"/>
    <lineage>
        <taxon>Eukaryota</taxon>
        <taxon>Metazoa</taxon>
        <taxon>Ecdysozoa</taxon>
        <taxon>Arthropoda</taxon>
        <taxon>Hexapoda</taxon>
        <taxon>Insecta</taxon>
        <taxon>Pterygota</taxon>
        <taxon>Neoptera</taxon>
        <taxon>Endopterygota</taxon>
        <taxon>Coleoptera</taxon>
        <taxon>Polyphaga</taxon>
        <taxon>Cucujiformia</taxon>
        <taxon>Chrysomeloidea</taxon>
        <taxon>Chrysomelidae</taxon>
        <taxon>Bruchinae</taxon>
        <taxon>Bruchini</taxon>
        <taxon>Acanthoscelides</taxon>
    </lineage>
</organism>
<name>A0A9P0M4S1_ACAOB</name>
<dbReference type="EMBL" id="CAKOFQ010007838">
    <property type="protein sequence ID" value="CAH2008904.1"/>
    <property type="molecule type" value="Genomic_DNA"/>
</dbReference>
<dbReference type="AlphaFoldDB" id="A0A9P0M4S1"/>
<evidence type="ECO:0000313" key="2">
    <source>
        <dbReference type="Proteomes" id="UP001152888"/>
    </source>
</evidence>
<sequence length="229" mass="26252">MIPREVKVDDEIFRRRERKLCKLTAIPKWIETCPETPESIKKTIASTLSNQLEKAREIQSIKWDQTTFIIGETSYTRLAVPTNPDCVEIPKELRKPALAEVLNLENYIEYEEVPDYYIEKVQEIIGPNAMDLSTIPTIVNYVQSQLDPKVRHLPIMPGMDPKEVHLLHAIVQPNYRIIGLGAFFTQKTSQNQILTELCMNILHHVSIIGLTSSKYGNILHHHTSTITLL</sequence>
<protein>
    <submittedName>
        <fullName evidence="1">Uncharacterized protein</fullName>
    </submittedName>
</protein>
<accession>A0A9P0M4S1</accession>
<dbReference type="OrthoDB" id="6782893at2759"/>
<reference evidence="1" key="1">
    <citation type="submission" date="2022-03" db="EMBL/GenBank/DDBJ databases">
        <authorList>
            <person name="Sayadi A."/>
        </authorList>
    </citation>
    <scope>NUCLEOTIDE SEQUENCE</scope>
</reference>